<feature type="transmembrane region" description="Helical" evidence="2">
    <location>
        <begin position="643"/>
        <end position="661"/>
    </location>
</feature>
<keyword evidence="2" id="KW-0472">Membrane</keyword>
<dbReference type="Gene3D" id="3.90.550.10">
    <property type="entry name" value="Spore Coat Polysaccharide Biosynthesis Protein SpsA, Chain A"/>
    <property type="match status" value="1"/>
</dbReference>
<accession>W9XMI6</accession>
<dbReference type="eggNOG" id="ENOG502QSNQ">
    <property type="taxonomic scope" value="Eukaryota"/>
</dbReference>
<feature type="transmembrane region" description="Helical" evidence="2">
    <location>
        <begin position="254"/>
        <end position="274"/>
    </location>
</feature>
<feature type="transmembrane region" description="Helical" evidence="2">
    <location>
        <begin position="601"/>
        <end position="622"/>
    </location>
</feature>
<comment type="caution">
    <text evidence="3">The sequence shown here is derived from an EMBL/GenBank/DDBJ whole genome shotgun (WGS) entry which is preliminary data.</text>
</comment>
<dbReference type="Proteomes" id="UP000019478">
    <property type="component" value="Unassembled WGS sequence"/>
</dbReference>
<proteinExistence type="predicted"/>
<dbReference type="STRING" id="1182542.W9XMI6"/>
<dbReference type="AlphaFoldDB" id="W9XMI6"/>
<protein>
    <submittedName>
        <fullName evidence="3">Uncharacterized protein</fullName>
    </submittedName>
</protein>
<dbReference type="EMBL" id="AMGY01000006">
    <property type="protein sequence ID" value="EXJ81403.1"/>
    <property type="molecule type" value="Genomic_DNA"/>
</dbReference>
<dbReference type="GeneID" id="19171791"/>
<evidence type="ECO:0000313" key="4">
    <source>
        <dbReference type="Proteomes" id="UP000019478"/>
    </source>
</evidence>
<dbReference type="OrthoDB" id="2590398at2759"/>
<feature type="compositionally biased region" description="Polar residues" evidence="1">
    <location>
        <begin position="23"/>
        <end position="47"/>
    </location>
</feature>
<feature type="region of interest" description="Disordered" evidence="1">
    <location>
        <begin position="686"/>
        <end position="764"/>
    </location>
</feature>
<evidence type="ECO:0000256" key="1">
    <source>
        <dbReference type="SAM" id="MobiDB-lite"/>
    </source>
</evidence>
<dbReference type="RefSeq" id="XP_007735991.1">
    <property type="nucleotide sequence ID" value="XM_007737801.1"/>
</dbReference>
<reference evidence="3 4" key="1">
    <citation type="submission" date="2013-03" db="EMBL/GenBank/DDBJ databases">
        <title>The Genome Sequence of Capronia epimyces CBS 606.96.</title>
        <authorList>
            <consortium name="The Broad Institute Genomics Platform"/>
            <person name="Cuomo C."/>
            <person name="de Hoog S."/>
            <person name="Gorbushina A."/>
            <person name="Walker B."/>
            <person name="Young S.K."/>
            <person name="Zeng Q."/>
            <person name="Gargeya S."/>
            <person name="Fitzgerald M."/>
            <person name="Haas B."/>
            <person name="Abouelleil A."/>
            <person name="Allen A.W."/>
            <person name="Alvarado L."/>
            <person name="Arachchi H.M."/>
            <person name="Berlin A.M."/>
            <person name="Chapman S.B."/>
            <person name="Gainer-Dewar J."/>
            <person name="Goldberg J."/>
            <person name="Griggs A."/>
            <person name="Gujja S."/>
            <person name="Hansen M."/>
            <person name="Howarth C."/>
            <person name="Imamovic A."/>
            <person name="Ireland A."/>
            <person name="Larimer J."/>
            <person name="McCowan C."/>
            <person name="Murphy C."/>
            <person name="Pearson M."/>
            <person name="Poon T.W."/>
            <person name="Priest M."/>
            <person name="Roberts A."/>
            <person name="Saif S."/>
            <person name="Shea T."/>
            <person name="Sisk P."/>
            <person name="Sykes S."/>
            <person name="Wortman J."/>
            <person name="Nusbaum C."/>
            <person name="Birren B."/>
        </authorList>
    </citation>
    <scope>NUCLEOTIDE SEQUENCE [LARGE SCALE GENOMIC DNA]</scope>
    <source>
        <strain evidence="3 4">CBS 606.96</strain>
    </source>
</reference>
<dbReference type="SUPFAM" id="SSF53448">
    <property type="entry name" value="Nucleotide-diphospho-sugar transferases"/>
    <property type="match status" value="1"/>
</dbReference>
<evidence type="ECO:0000313" key="3">
    <source>
        <dbReference type="EMBL" id="EXJ81403.1"/>
    </source>
</evidence>
<sequence>MPPSPKDASETVLDGFVFPWREPSQQSAESHAPSNRNPQGPSGQIQDNYAHGNTDRPAHQVHVPENIQNHGVDVRDHALDHFPDHVRNFVPPFALTPDAYNRRLSIPTLRTPEKAWATEGRTSVRERMRASSLPTMAPSFESPEEPDVRKVVFTMSPFSRDGRFQEHPEPLATFKGDRMLGEELQRTESRASIVSLEKFHALKRKTAHKARGKVAQILFQYTYYLLLVAIVYFVLVGVPLWRGLVYTFWHVMKYSLTVEGLCAIFVGIAFFYSVGTLFTQYEPDPEPVDPRHFQDHLDRARSTALIIPCYKAAELIGPTLQAALKVFPPENIYVVANGNSATPLDSTEEVCRPYKVNHIWVPIGSKIVAQFVGSYAAYKFQYVLMIDDDCALPPNFPIVSERIQQGTKKGLIKCVGYTIKAVGPDGTKGNAVQQLQDIEYKMSGMQRQFAGSWGSAIFAHGAIALWERDFVLKCFRHHPGFKISEDWFFGLTCRNLGGRIVMCSAVLVETEVPSGLFFGAGARGGFGEMTVYKQRFFRWNFFIIFRMWSNLRHMLFSWSLGIYTLGSLVYTFQEGLVALLYLTTPFFLPIAWVVRPSFMGMMTGIVIGMYFMTVNIFNEVILRRKGEMVSRKIVFFYYMPYKFVLRFMNVASIYYSIFKYAQYFSQRHPTIMEDERAVDLVICAKPRPLSQPQPPSRSKSQRRGPLLRVPSYRPWSSHAHGHGHAHSKSSSSKAASERSDDDVPPDMLVAPPVPETIPHGDEWV</sequence>
<dbReference type="InterPro" id="IPR029044">
    <property type="entry name" value="Nucleotide-diphossugar_trans"/>
</dbReference>
<evidence type="ECO:0000256" key="2">
    <source>
        <dbReference type="SAM" id="Phobius"/>
    </source>
</evidence>
<gene>
    <name evidence="3" type="ORF">A1O3_07694</name>
</gene>
<keyword evidence="4" id="KW-1185">Reference proteome</keyword>
<feature type="region of interest" description="Disordered" evidence="1">
    <location>
        <begin position="117"/>
        <end position="142"/>
    </location>
</feature>
<keyword evidence="2" id="KW-1133">Transmembrane helix</keyword>
<organism evidence="3 4">
    <name type="scientific">Capronia epimyces CBS 606.96</name>
    <dbReference type="NCBI Taxonomy" id="1182542"/>
    <lineage>
        <taxon>Eukaryota</taxon>
        <taxon>Fungi</taxon>
        <taxon>Dikarya</taxon>
        <taxon>Ascomycota</taxon>
        <taxon>Pezizomycotina</taxon>
        <taxon>Eurotiomycetes</taxon>
        <taxon>Chaetothyriomycetidae</taxon>
        <taxon>Chaetothyriales</taxon>
        <taxon>Herpotrichiellaceae</taxon>
        <taxon>Capronia</taxon>
    </lineage>
</organism>
<dbReference type="HOGENOM" id="CLU_010551_2_0_1"/>
<name>W9XMI6_9EURO</name>
<dbReference type="Pfam" id="PF13641">
    <property type="entry name" value="Glyco_tranf_2_3"/>
    <property type="match status" value="1"/>
</dbReference>
<feature type="region of interest" description="Disordered" evidence="1">
    <location>
        <begin position="1"/>
        <end position="57"/>
    </location>
</feature>
<feature type="transmembrane region" description="Helical" evidence="2">
    <location>
        <begin position="221"/>
        <end position="242"/>
    </location>
</feature>
<feature type="transmembrane region" description="Helical" evidence="2">
    <location>
        <begin position="555"/>
        <end position="581"/>
    </location>
</feature>
<keyword evidence="2" id="KW-0812">Transmembrane</keyword>